<dbReference type="PROSITE" id="PS51005">
    <property type="entry name" value="NAC"/>
    <property type="match status" value="1"/>
</dbReference>
<feature type="region of interest" description="Disordered" evidence="5">
    <location>
        <begin position="163"/>
        <end position="216"/>
    </location>
</feature>
<dbReference type="Pfam" id="PF02365">
    <property type="entry name" value="NAM"/>
    <property type="match status" value="1"/>
</dbReference>
<keyword evidence="4" id="KW-0539">Nucleus</keyword>
<keyword evidence="3" id="KW-0804">Transcription</keyword>
<reference evidence="7" key="1">
    <citation type="submission" date="2015-04" db="UniProtKB">
        <authorList>
            <consortium name="EnsemblPlants"/>
        </authorList>
    </citation>
    <scope>IDENTIFICATION</scope>
</reference>
<evidence type="ECO:0000256" key="1">
    <source>
        <dbReference type="ARBA" id="ARBA00023015"/>
    </source>
</evidence>
<dbReference type="GO" id="GO:0006355">
    <property type="term" value="P:regulation of DNA-templated transcription"/>
    <property type="evidence" value="ECO:0007669"/>
    <property type="project" value="InterPro"/>
</dbReference>
<dbReference type="Gramene" id="OMERI07G05070.1">
    <property type="protein sequence ID" value="OMERI07G05070.1"/>
    <property type="gene ID" value="OMERI07G05070"/>
</dbReference>
<evidence type="ECO:0000313" key="8">
    <source>
        <dbReference type="Proteomes" id="UP000008021"/>
    </source>
</evidence>
<protein>
    <recommendedName>
        <fullName evidence="6">NAC domain-containing protein</fullName>
    </recommendedName>
</protein>
<evidence type="ECO:0000256" key="5">
    <source>
        <dbReference type="SAM" id="MobiDB-lite"/>
    </source>
</evidence>
<dbReference type="AlphaFoldDB" id="A0A0E0E8T6"/>
<evidence type="ECO:0000259" key="6">
    <source>
        <dbReference type="PROSITE" id="PS51005"/>
    </source>
</evidence>
<dbReference type="Gene3D" id="2.170.150.80">
    <property type="entry name" value="NAC domain"/>
    <property type="match status" value="1"/>
</dbReference>
<dbReference type="Proteomes" id="UP000008021">
    <property type="component" value="Chromosome 7"/>
</dbReference>
<reference evidence="7" key="2">
    <citation type="submission" date="2018-05" db="EMBL/GenBank/DDBJ databases">
        <title>OmerRS3 (Oryza meridionalis Reference Sequence Version 3).</title>
        <authorList>
            <person name="Zhang J."/>
            <person name="Kudrna D."/>
            <person name="Lee S."/>
            <person name="Talag J."/>
            <person name="Welchert J."/>
            <person name="Wing R.A."/>
        </authorList>
    </citation>
    <scope>NUCLEOTIDE SEQUENCE [LARGE SCALE GENOMIC DNA]</scope>
    <source>
        <strain evidence="7">cv. OR44</strain>
    </source>
</reference>
<dbReference type="PANTHER" id="PTHR31719:SF88">
    <property type="entry name" value="OS07G0272700 PROTEIN"/>
    <property type="match status" value="1"/>
</dbReference>
<evidence type="ECO:0000256" key="2">
    <source>
        <dbReference type="ARBA" id="ARBA00023125"/>
    </source>
</evidence>
<sequence>MATAGDGLPPGVKFEPKDDELVARFLLARIQGKPLPLHGVILDADPLCAPPWRLLADHGRGDDAFFFADARAKNGKGSRQKRTVEGGGYWQGQRMCVDGERLVVPDGGGGGGVEIPWRKYVLSYFADGEKGSSGWVMHEYAITAPAELASSAMRLYRIRFSGHGKKRKREPESHSAPPPQPVHPPAAVVNSISDGTDQGFSGAVPPPAPVVHHTNGSDVTNQYSSLVFSDQAGSIDEDEQQSFVPEFPARNLFVSLPEGSHEAEADVGGGALPAQSVSSLADVGGPENMDDQSCSGVVFANLPELIVLPPAPSLDNQNDEAPVFFEFPESMDDIVGCFGFAAMDDQSCTSQEHFLPPASMVNHHDDYASDSADQGCSGAVPLPSAVVDLPNESCSGKGDNSALFFSDLTGSIDEDELQSFVPEFAASNLFSFVPEFAASNLFVSLPQGSCEADAEADSGGGVAPAQFAEFGGPESLDDPLNFPAEASGGGDRAAPASSWVSSQDNQNDEAPMFFELPESLDDMVGCFDFAAMDGQSCTSAVSETALIEGLVLPAAAMVNHHDDFVSDIADHGCSISVPPPNSAVVDLPSDSDGADQSCSGYYEAELKVPLEYAARNPVDSPAKGGNEAEVDASNGAGSMMSSPDKQKEHSSSGVMDVEATGFGDNGGMDSLSCIDFAETMDDLSCIDFTIDDELFDLWS</sequence>
<dbReference type="SUPFAM" id="SSF101941">
    <property type="entry name" value="NAC domain"/>
    <property type="match status" value="1"/>
</dbReference>
<name>A0A0E0E8T6_9ORYZ</name>
<keyword evidence="2" id="KW-0238">DNA-binding</keyword>
<feature type="region of interest" description="Disordered" evidence="5">
    <location>
        <begin position="478"/>
        <end position="505"/>
    </location>
</feature>
<dbReference type="GO" id="GO:0003677">
    <property type="term" value="F:DNA binding"/>
    <property type="evidence" value="ECO:0007669"/>
    <property type="project" value="UniProtKB-KW"/>
</dbReference>
<organism evidence="7">
    <name type="scientific">Oryza meridionalis</name>
    <dbReference type="NCBI Taxonomy" id="40149"/>
    <lineage>
        <taxon>Eukaryota</taxon>
        <taxon>Viridiplantae</taxon>
        <taxon>Streptophyta</taxon>
        <taxon>Embryophyta</taxon>
        <taxon>Tracheophyta</taxon>
        <taxon>Spermatophyta</taxon>
        <taxon>Magnoliopsida</taxon>
        <taxon>Liliopsida</taxon>
        <taxon>Poales</taxon>
        <taxon>Poaceae</taxon>
        <taxon>BOP clade</taxon>
        <taxon>Oryzoideae</taxon>
        <taxon>Oryzeae</taxon>
        <taxon>Oryzinae</taxon>
        <taxon>Oryza</taxon>
    </lineage>
</organism>
<dbReference type="InterPro" id="IPR036093">
    <property type="entry name" value="NAC_dom_sf"/>
</dbReference>
<proteinExistence type="predicted"/>
<feature type="domain" description="NAC" evidence="6">
    <location>
        <begin position="8"/>
        <end position="161"/>
    </location>
</feature>
<dbReference type="PANTHER" id="PTHR31719">
    <property type="entry name" value="NAC TRANSCRIPTION FACTOR 56"/>
    <property type="match status" value="1"/>
</dbReference>
<evidence type="ECO:0000256" key="4">
    <source>
        <dbReference type="ARBA" id="ARBA00023242"/>
    </source>
</evidence>
<feature type="region of interest" description="Disordered" evidence="5">
    <location>
        <begin position="617"/>
        <end position="661"/>
    </location>
</feature>
<dbReference type="eggNOG" id="ENOG502R1VX">
    <property type="taxonomic scope" value="Eukaryota"/>
</dbReference>
<evidence type="ECO:0000256" key="3">
    <source>
        <dbReference type="ARBA" id="ARBA00023163"/>
    </source>
</evidence>
<accession>A0A0E0E8T6</accession>
<dbReference type="InterPro" id="IPR003441">
    <property type="entry name" value="NAC-dom"/>
</dbReference>
<evidence type="ECO:0000313" key="7">
    <source>
        <dbReference type="EnsemblPlants" id="OMERI07G05070.1"/>
    </source>
</evidence>
<feature type="compositionally biased region" description="Polar residues" evidence="5">
    <location>
        <begin position="190"/>
        <end position="199"/>
    </location>
</feature>
<dbReference type="EnsemblPlants" id="OMERI07G05070.1">
    <property type="protein sequence ID" value="OMERI07G05070.1"/>
    <property type="gene ID" value="OMERI07G05070"/>
</dbReference>
<keyword evidence="8" id="KW-1185">Reference proteome</keyword>
<dbReference type="HOGENOM" id="CLU_016408_1_1_1"/>
<keyword evidence="1" id="KW-0805">Transcription regulation</keyword>